<evidence type="ECO:0000313" key="8">
    <source>
        <dbReference type="EMBL" id="AIH04440.1"/>
    </source>
</evidence>
<keyword evidence="2" id="KW-0004">4Fe-4S</keyword>
<keyword evidence="5" id="KW-0411">Iron-sulfur</keyword>
<sequence length="279" mass="30283">MSEEISYQEIVNKVKEAYIRACKSLPSEVLEALTKALDEETEPLAKAGLEVLIENAEIAKKEDLPICQDTGIPVVWVKIGEEVCIKNLEKAINEGLFLAYKEGLLRASVCEVLTRKNTGTNTPAVIHYELVPGKVLEIHILPKGCGSENMSALAMLPPSAGVEGIKRFVVETVKKAGPNPCPPVTVGVGIGGTFEKAAFLAKKALFRPFGTFHPEEEIAKLEKELLSEINSLMIGPLGLKGKTTALAVHIETYPSHIASLPVAVNFQCHAYRIAKIKFL</sequence>
<accession>A0A075WTZ6</accession>
<evidence type="ECO:0000256" key="4">
    <source>
        <dbReference type="ARBA" id="ARBA00023004"/>
    </source>
</evidence>
<protein>
    <submittedName>
        <fullName evidence="8">Fumarate hydratase</fullName>
        <ecNumber evidence="8">4.2.1.2</ecNumber>
    </submittedName>
</protein>
<keyword evidence="9" id="KW-1185">Reference proteome</keyword>
<dbReference type="AlphaFoldDB" id="A0A075WTZ6"/>
<dbReference type="InterPro" id="IPR004646">
    <property type="entry name" value="Fe-S_hydro-lyase_TtdA-typ_cat"/>
</dbReference>
<dbReference type="HOGENOM" id="CLU_041245_0_0_0"/>
<evidence type="ECO:0000256" key="5">
    <source>
        <dbReference type="ARBA" id="ARBA00023014"/>
    </source>
</evidence>
<keyword evidence="4" id="KW-0408">Iron</keyword>
<dbReference type="Proteomes" id="UP000028481">
    <property type="component" value="Chromosome"/>
</dbReference>
<dbReference type="GO" id="GO:0051539">
    <property type="term" value="F:4 iron, 4 sulfur cluster binding"/>
    <property type="evidence" value="ECO:0007669"/>
    <property type="project" value="UniProtKB-KW"/>
</dbReference>
<dbReference type="InterPro" id="IPR051208">
    <property type="entry name" value="Class-I_Fumarase/Tartrate_DH"/>
</dbReference>
<dbReference type="NCBIfam" id="NF004885">
    <property type="entry name" value="PRK06246.1"/>
    <property type="match status" value="1"/>
</dbReference>
<dbReference type="EC" id="4.2.1.2" evidence="8"/>
<dbReference type="PANTHER" id="PTHR30389:SF17">
    <property type="entry name" value="L(+)-TARTRATE DEHYDRATASE SUBUNIT ALPHA-RELATED"/>
    <property type="match status" value="1"/>
</dbReference>
<proteinExistence type="inferred from homology"/>
<dbReference type="PaxDb" id="289377-HL41_06795"/>
<evidence type="ECO:0000256" key="1">
    <source>
        <dbReference type="ARBA" id="ARBA00008876"/>
    </source>
</evidence>
<dbReference type="NCBIfam" id="TIGR00722">
    <property type="entry name" value="ttdA_fumA_fumB"/>
    <property type="match status" value="1"/>
</dbReference>
<keyword evidence="6 8" id="KW-0456">Lyase</keyword>
<evidence type="ECO:0000256" key="3">
    <source>
        <dbReference type="ARBA" id="ARBA00022723"/>
    </source>
</evidence>
<organism evidence="8 9">
    <name type="scientific">Thermodesulfobacterium commune DSM 2178</name>
    <dbReference type="NCBI Taxonomy" id="289377"/>
    <lineage>
        <taxon>Bacteria</taxon>
        <taxon>Pseudomonadati</taxon>
        <taxon>Thermodesulfobacteriota</taxon>
        <taxon>Thermodesulfobacteria</taxon>
        <taxon>Thermodesulfobacteriales</taxon>
        <taxon>Thermodesulfobacteriaceae</taxon>
        <taxon>Thermodesulfobacterium</taxon>
    </lineage>
</organism>
<dbReference type="eggNOG" id="COG1951">
    <property type="taxonomic scope" value="Bacteria"/>
</dbReference>
<evidence type="ECO:0000256" key="6">
    <source>
        <dbReference type="ARBA" id="ARBA00023239"/>
    </source>
</evidence>
<dbReference type="KEGG" id="tcm:HL41_06795"/>
<dbReference type="OrthoDB" id="9798978at2"/>
<feature type="domain" description="Fe-S hydro-lyase tartrate dehydratase alpha-type catalytic" evidence="7">
    <location>
        <begin position="12"/>
        <end position="276"/>
    </location>
</feature>
<name>A0A075WTZ6_9BACT</name>
<evidence type="ECO:0000256" key="2">
    <source>
        <dbReference type="ARBA" id="ARBA00022485"/>
    </source>
</evidence>
<dbReference type="STRING" id="289377.HL41_06795"/>
<comment type="similarity">
    <text evidence="1">Belongs to the class-I fumarase family.</text>
</comment>
<dbReference type="PANTHER" id="PTHR30389">
    <property type="entry name" value="FUMARATE HYDRATASE-RELATED"/>
    <property type="match status" value="1"/>
</dbReference>
<keyword evidence="3" id="KW-0479">Metal-binding</keyword>
<dbReference type="Pfam" id="PF05681">
    <property type="entry name" value="Fumerase"/>
    <property type="match status" value="1"/>
</dbReference>
<evidence type="ECO:0000259" key="7">
    <source>
        <dbReference type="Pfam" id="PF05681"/>
    </source>
</evidence>
<dbReference type="EMBL" id="CP008796">
    <property type="protein sequence ID" value="AIH04440.1"/>
    <property type="molecule type" value="Genomic_DNA"/>
</dbReference>
<reference evidence="8 9" key="1">
    <citation type="journal article" date="2015" name="Genome Announc.">
        <title>Genome Sequence of a Sulfate-Reducing Thermophilic Bacterium, Thermodesulfobacterium commune DSM 2178T (Phylum Thermodesulfobacteria).</title>
        <authorList>
            <person name="Bhatnagar S."/>
            <person name="Badger J.H."/>
            <person name="Madupu R."/>
            <person name="Khouri H.M."/>
            <person name="O'Connor E.M."/>
            <person name="Robb F.T."/>
            <person name="Ward N.L."/>
            <person name="Eisen J.A."/>
        </authorList>
    </citation>
    <scope>NUCLEOTIDE SEQUENCE [LARGE SCALE GENOMIC DNA]</scope>
    <source>
        <strain evidence="8 9">DSM 2178</strain>
    </source>
</reference>
<evidence type="ECO:0000313" key="9">
    <source>
        <dbReference type="Proteomes" id="UP000028481"/>
    </source>
</evidence>
<dbReference type="RefSeq" id="WP_038061498.1">
    <property type="nucleotide sequence ID" value="NZ_CP008796.1"/>
</dbReference>
<dbReference type="GO" id="GO:0004333">
    <property type="term" value="F:fumarate hydratase activity"/>
    <property type="evidence" value="ECO:0007669"/>
    <property type="project" value="UniProtKB-EC"/>
</dbReference>
<dbReference type="GO" id="GO:0046872">
    <property type="term" value="F:metal ion binding"/>
    <property type="evidence" value="ECO:0007669"/>
    <property type="project" value="UniProtKB-KW"/>
</dbReference>
<gene>
    <name evidence="8" type="ORF">HL41_06795</name>
</gene>